<dbReference type="PROSITE" id="PS51347">
    <property type="entry name" value="PHOSPHOTRIESTERASE_2"/>
    <property type="match status" value="1"/>
</dbReference>
<dbReference type="InterPro" id="IPR032466">
    <property type="entry name" value="Metal_Hydrolase"/>
</dbReference>
<dbReference type="EMBL" id="BMMA01000002">
    <property type="protein sequence ID" value="GGI72788.1"/>
    <property type="molecule type" value="Genomic_DNA"/>
</dbReference>
<reference evidence="7" key="5">
    <citation type="submission" date="2023-08" db="EMBL/GenBank/DDBJ databases">
        <authorList>
            <person name="Sun Q."/>
            <person name="Zhou Y."/>
        </authorList>
    </citation>
    <scope>NUCLEOTIDE SEQUENCE</scope>
    <source>
        <strain evidence="8">CGMCC 1.8884</strain>
        <strain evidence="7">CGMCC 1.8885</strain>
    </source>
</reference>
<evidence type="ECO:0000256" key="1">
    <source>
        <dbReference type="ARBA" id="ARBA00022723"/>
    </source>
</evidence>
<dbReference type="STRING" id="1288484.GCA_000348665_00056"/>
<feature type="binding site" evidence="4">
    <location>
        <position position="176"/>
    </location>
    <ligand>
        <name>Zn(2+)</name>
        <dbReference type="ChEBI" id="CHEBI:29105"/>
        <label>2</label>
    </ligand>
</feature>
<dbReference type="PROSITE" id="PS01322">
    <property type="entry name" value="PHOSPHOTRIESTERASE_1"/>
    <property type="match status" value="1"/>
</dbReference>
<dbReference type="GeneID" id="59165058"/>
<reference evidence="6 9" key="3">
    <citation type="submission" date="2018-07" db="EMBL/GenBank/DDBJ databases">
        <title>Complete Genome and Methylome Analysis of Deinococcus wulumuqiensis NEB 479.</title>
        <authorList>
            <person name="Fomenkov A."/>
            <person name="Luyten Y."/>
            <person name="Vincze T."/>
            <person name="Anton B.P."/>
            <person name="Clark T."/>
            <person name="Roberts R.J."/>
            <person name="Morgan R.D."/>
        </authorList>
    </citation>
    <scope>NUCLEOTIDE SEQUENCE [LARGE SCALE GENOMIC DNA]</scope>
    <source>
        <strain evidence="6 9">NEB 479</strain>
    </source>
</reference>
<feature type="binding site" description="via carbamate group" evidence="4">
    <location>
        <position position="143"/>
    </location>
    <ligand>
        <name>Zn(2+)</name>
        <dbReference type="ChEBI" id="CHEBI:29105"/>
        <label>2</label>
    </ligand>
</feature>
<organism evidence="6 9">
    <name type="scientific">Deinococcus wulumuqiensis</name>
    <dbReference type="NCBI Taxonomy" id="980427"/>
    <lineage>
        <taxon>Bacteria</taxon>
        <taxon>Thermotogati</taxon>
        <taxon>Deinococcota</taxon>
        <taxon>Deinococci</taxon>
        <taxon>Deinococcales</taxon>
        <taxon>Deinococcaceae</taxon>
        <taxon>Deinococcus</taxon>
    </lineage>
</organism>
<dbReference type="Gene3D" id="3.20.20.140">
    <property type="entry name" value="Metal-dependent hydrolases"/>
    <property type="match status" value="1"/>
</dbReference>
<dbReference type="GO" id="GO:0008270">
    <property type="term" value="F:zinc ion binding"/>
    <property type="evidence" value="ECO:0007669"/>
    <property type="project" value="InterPro"/>
</dbReference>
<reference evidence="10" key="4">
    <citation type="journal article" date="2019" name="Int. J. Syst. Evol. Microbiol.">
        <title>The Global Catalogue of Microorganisms (GCM) 10K type strain sequencing project: providing services to taxonomists for standard genome sequencing and annotation.</title>
        <authorList>
            <consortium name="The Broad Institute Genomics Platform"/>
            <consortium name="The Broad Institute Genome Sequencing Center for Infectious Disease"/>
            <person name="Wu L."/>
            <person name="Ma J."/>
        </authorList>
    </citation>
    <scope>NUCLEOTIDE SEQUENCE [LARGE SCALE GENOMIC DNA]</scope>
    <source>
        <strain evidence="10">CGMCC 1.8884</strain>
    </source>
</reference>
<feature type="binding site" evidence="4">
    <location>
        <position position="204"/>
    </location>
    <ligand>
        <name>Zn(2+)</name>
        <dbReference type="ChEBI" id="CHEBI:29105"/>
        <label>2</label>
    </ligand>
</feature>
<evidence type="ECO:0000256" key="5">
    <source>
        <dbReference type="PROSITE-ProRule" id="PRU00679"/>
    </source>
</evidence>
<evidence type="ECO:0000313" key="10">
    <source>
        <dbReference type="Proteomes" id="UP000630135"/>
    </source>
</evidence>
<dbReference type="Proteomes" id="UP000652720">
    <property type="component" value="Unassembled WGS sequence"/>
</dbReference>
<feature type="modified residue" description="N6-carboxylysine" evidence="3 5">
    <location>
        <position position="143"/>
    </location>
</feature>
<evidence type="ECO:0000313" key="9">
    <source>
        <dbReference type="Proteomes" id="UP000253744"/>
    </source>
</evidence>
<feature type="binding site" evidence="4">
    <location>
        <position position="21"/>
    </location>
    <ligand>
        <name>Zn(2+)</name>
        <dbReference type="ChEBI" id="CHEBI:29105"/>
        <label>1</label>
    </ligand>
</feature>
<dbReference type="EMBL" id="BMLZ01000002">
    <property type="protein sequence ID" value="GGP28566.1"/>
    <property type="molecule type" value="Genomic_DNA"/>
</dbReference>
<keyword evidence="10" id="KW-1185">Reference proteome</keyword>
<dbReference type="PANTHER" id="PTHR10819">
    <property type="entry name" value="PHOSPHOTRIESTERASE-RELATED"/>
    <property type="match status" value="1"/>
</dbReference>
<dbReference type="EMBL" id="CP031158">
    <property type="protein sequence ID" value="AXG98887.1"/>
    <property type="molecule type" value="Genomic_DNA"/>
</dbReference>
<reference evidence="8" key="1">
    <citation type="journal article" date="2014" name="Int. J. Syst. Evol. Microbiol.">
        <title>Complete genome of a new Firmicutes species belonging to the dominant human colonic microbiota ('Ruminococcus bicirculans') reveals two chromosomes and a selective capacity to utilize plant glucans.</title>
        <authorList>
            <consortium name="NISC Comparative Sequencing Program"/>
            <person name="Wegmann U."/>
            <person name="Louis P."/>
            <person name="Goesmann A."/>
            <person name="Henrissat B."/>
            <person name="Duncan S.H."/>
            <person name="Flint H.J."/>
        </authorList>
    </citation>
    <scope>NUCLEOTIDE SEQUENCE</scope>
    <source>
        <strain evidence="8">CGMCC 1.8884</strain>
    </source>
</reference>
<protein>
    <submittedName>
        <fullName evidence="6">Phosphotriesterase</fullName>
    </submittedName>
</protein>
<dbReference type="KEGG" id="dwu:DVJ83_06600"/>
<proteinExistence type="inferred from homology"/>
<gene>
    <name evidence="6" type="ORF">DVJ83_06600</name>
    <name evidence="8" type="ORF">GCM10008021_02170</name>
    <name evidence="7" type="ORF">GCM10010914_03420</name>
</gene>
<keyword evidence="2" id="KW-0378">Hydrolase</keyword>
<reference evidence="7" key="2">
    <citation type="journal article" date="2014" name="Int. J. Syst. Evol. Microbiol.">
        <title>Complete genome sequence of Corynebacterium casei LMG S-19264T (=DSM 44701T), isolated from a smear-ripened cheese.</title>
        <authorList>
            <consortium name="US DOE Joint Genome Institute (JGI-PGF)"/>
            <person name="Walter F."/>
            <person name="Albersmeier A."/>
            <person name="Kalinowski J."/>
            <person name="Ruckert C."/>
        </authorList>
    </citation>
    <scope>NUCLEOTIDE SEQUENCE</scope>
    <source>
        <strain evidence="7">CGMCC 1.8885</strain>
    </source>
</reference>
<evidence type="ECO:0000313" key="7">
    <source>
        <dbReference type="EMBL" id="GGI72788.1"/>
    </source>
</evidence>
<dbReference type="PIRSF" id="PIRSF016839">
    <property type="entry name" value="PhP"/>
    <property type="match status" value="1"/>
</dbReference>
<evidence type="ECO:0000313" key="8">
    <source>
        <dbReference type="EMBL" id="GGP28566.1"/>
    </source>
</evidence>
<accession>A0A345IGR5</accession>
<dbReference type="PANTHER" id="PTHR10819:SF3">
    <property type="entry name" value="PHOSPHOTRIESTERASE-RELATED PROTEIN"/>
    <property type="match status" value="1"/>
</dbReference>
<sequence>MTAQTVTGPVAAEQLGMTLPHEHVVFGYPGYAGDVTLGGFDHAAALASCTQTARALLARGIRTVVDATPNDCGRNPAFLREVSEATGLQILCATGFYYEGEGATTYFKFRASLGDAESEIEELMHREVTEGIAGTGIRAGVIKLASSRDAITPYEQMFFRAAARVQRDTGVPIITHTQEGQQGPQQAELLTSLGADPQRVMIGHMDGNTDPAYHRETLRHGVSIAFDRIGLQGMVGTPTDAERLEVLTTLLGEGHADRLLLSHDSIWHWLGRPLVMPGAVLPAVKDWHPLHVSDDILPELRRRGVTEQQIRQMTVDNPARLFG</sequence>
<comment type="cofactor">
    <cofactor evidence="4">
        <name>a divalent metal cation</name>
        <dbReference type="ChEBI" id="CHEBI:60240"/>
    </cofactor>
    <text evidence="4">Binds 2 divalent metal cations per subunit.</text>
</comment>
<dbReference type="GO" id="GO:0016788">
    <property type="term" value="F:hydrolase activity, acting on ester bonds"/>
    <property type="evidence" value="ECO:0007669"/>
    <property type="project" value="InterPro"/>
</dbReference>
<keyword evidence="1 4" id="KW-0479">Metal-binding</keyword>
<dbReference type="Proteomes" id="UP000630135">
    <property type="component" value="Unassembled WGS sequence"/>
</dbReference>
<dbReference type="InterPro" id="IPR001559">
    <property type="entry name" value="Phosphotriesterase"/>
</dbReference>
<dbReference type="AlphaFoldDB" id="A0A345IGR5"/>
<comment type="similarity">
    <text evidence="5">Belongs to the metallo-dependent hydrolases superfamily. Phosphotriesterase family.</text>
</comment>
<dbReference type="RefSeq" id="WP_017869001.1">
    <property type="nucleotide sequence ID" value="NZ_BMLZ01000002.1"/>
</dbReference>
<evidence type="ECO:0000256" key="3">
    <source>
        <dbReference type="PIRSR" id="PIRSR601559-50"/>
    </source>
</evidence>
<evidence type="ECO:0000256" key="2">
    <source>
        <dbReference type="ARBA" id="ARBA00022801"/>
    </source>
</evidence>
<feature type="binding site" evidence="4">
    <location>
        <position position="23"/>
    </location>
    <ligand>
        <name>Zn(2+)</name>
        <dbReference type="ChEBI" id="CHEBI:29105"/>
        <label>1</label>
    </ligand>
</feature>
<feature type="binding site" description="via carbamate group" evidence="4">
    <location>
        <position position="143"/>
    </location>
    <ligand>
        <name>Zn(2+)</name>
        <dbReference type="ChEBI" id="CHEBI:29105"/>
        <label>1</label>
    </ligand>
</feature>
<evidence type="ECO:0000313" key="6">
    <source>
        <dbReference type="EMBL" id="AXG98887.1"/>
    </source>
</evidence>
<feature type="binding site" evidence="4">
    <location>
        <position position="264"/>
    </location>
    <ligand>
        <name>Zn(2+)</name>
        <dbReference type="ChEBI" id="CHEBI:29105"/>
        <label>1</label>
    </ligand>
</feature>
<dbReference type="Pfam" id="PF02126">
    <property type="entry name" value="PTE"/>
    <property type="match status" value="1"/>
</dbReference>
<dbReference type="InterPro" id="IPR017947">
    <property type="entry name" value="AryldialkylPase_Zn-BS"/>
</dbReference>
<evidence type="ECO:0000256" key="4">
    <source>
        <dbReference type="PIRSR" id="PIRSR601559-51"/>
    </source>
</evidence>
<dbReference type="SUPFAM" id="SSF51556">
    <property type="entry name" value="Metallo-dependent hydrolases"/>
    <property type="match status" value="1"/>
</dbReference>
<dbReference type="CDD" id="cd00530">
    <property type="entry name" value="PTE"/>
    <property type="match status" value="1"/>
</dbReference>
<dbReference type="Proteomes" id="UP000253744">
    <property type="component" value="Chromosome"/>
</dbReference>
<name>A0A345IGR5_9DEIO</name>